<feature type="transmembrane region" description="Helical" evidence="1">
    <location>
        <begin position="109"/>
        <end position="130"/>
    </location>
</feature>
<dbReference type="EnsemblBacteria" id="ABX12357">
    <property type="protein sequence ID" value="ABX12357"/>
    <property type="gene ID" value="Nmar_0461"/>
</dbReference>
<feature type="transmembrane region" description="Helical" evidence="1">
    <location>
        <begin position="18"/>
        <end position="37"/>
    </location>
</feature>
<dbReference type="RefSeq" id="WP_012214844.1">
    <property type="nucleotide sequence ID" value="NC_010085.1"/>
</dbReference>
<gene>
    <name evidence="2" type="ordered locus">Nmar_0461</name>
</gene>
<dbReference type="OrthoDB" id="11507at2157"/>
<organism evidence="2 3">
    <name type="scientific">Nitrosopumilus maritimus (strain SCM1)</name>
    <dbReference type="NCBI Taxonomy" id="436308"/>
    <lineage>
        <taxon>Archaea</taxon>
        <taxon>Nitrososphaerota</taxon>
        <taxon>Nitrososphaeria</taxon>
        <taxon>Nitrosopumilales</taxon>
        <taxon>Nitrosopumilaceae</taxon>
        <taxon>Nitrosopumilus</taxon>
    </lineage>
</organism>
<reference evidence="2 3" key="1">
    <citation type="journal article" date="2010" name="Proc. Natl. Acad. Sci. U.S.A.">
        <title>Nitrosopumilus maritimus genome reveals unique mechanisms for nitrification and autotrophy in globally distributed marine crenarchaea.</title>
        <authorList>
            <person name="Walker C.B."/>
            <person name="de la Torre J.R."/>
            <person name="Klotz M.G."/>
            <person name="Urakawa H."/>
            <person name="Pinel N."/>
            <person name="Arp D.J."/>
            <person name="Brochier-Armanet C."/>
            <person name="Chain P.S."/>
            <person name="Chan P.P."/>
            <person name="Gollabgir A."/>
            <person name="Hemp J."/>
            <person name="Hugler M."/>
            <person name="Karr E.A."/>
            <person name="Konneke M."/>
            <person name="Shin M."/>
            <person name="Lawton T.J."/>
            <person name="Lowe T."/>
            <person name="Martens-Habbena W."/>
            <person name="Sayavedra-Soto L.A."/>
            <person name="Lang D."/>
            <person name="Sievert S.M."/>
            <person name="Rosenzweig A.C."/>
            <person name="Manning G."/>
            <person name="Stahl D.A."/>
        </authorList>
    </citation>
    <scope>NUCLEOTIDE SEQUENCE [LARGE SCALE GENOMIC DNA]</scope>
    <source>
        <strain evidence="2 3">SCM1</strain>
    </source>
</reference>
<feature type="transmembrane region" description="Helical" evidence="1">
    <location>
        <begin position="142"/>
        <end position="160"/>
    </location>
</feature>
<feature type="transmembrane region" description="Helical" evidence="1">
    <location>
        <begin position="202"/>
        <end position="221"/>
    </location>
</feature>
<feature type="transmembrane region" description="Helical" evidence="1">
    <location>
        <begin position="43"/>
        <end position="65"/>
    </location>
</feature>
<evidence type="ECO:0000256" key="1">
    <source>
        <dbReference type="SAM" id="Phobius"/>
    </source>
</evidence>
<dbReference type="KEGG" id="nmr:Nmar_0461"/>
<dbReference type="eggNOG" id="arCOG10526">
    <property type="taxonomic scope" value="Archaea"/>
</dbReference>
<dbReference type="Proteomes" id="UP000000792">
    <property type="component" value="Chromosome"/>
</dbReference>
<protein>
    <submittedName>
        <fullName evidence="2">Uncharacterized protein</fullName>
    </submittedName>
</protein>
<keyword evidence="1" id="KW-1133">Transmembrane helix</keyword>
<dbReference type="HOGENOM" id="CLU_1048075_0_0_2"/>
<evidence type="ECO:0000313" key="2">
    <source>
        <dbReference type="EMBL" id="ABX12357.1"/>
    </source>
</evidence>
<feature type="transmembrane region" description="Helical" evidence="1">
    <location>
        <begin position="233"/>
        <end position="252"/>
    </location>
</feature>
<keyword evidence="1" id="KW-0812">Transmembrane</keyword>
<sequence length="258" mass="29129">MGEPDVVPERLSNPLNRYIIFGILVAGVIIFTSMNVFNEDDVSIFAFVISVSLTICLSIFCFIVSKKHETGLLAKSYLSLGLGFTSYLVAELLYYTFDLILGIEAYPSIADIFFFALYPFVLGHLLLNIRYFHSGYTTLEKIWIPIIPIIALIVYVALSLSIPDAELNFDFYYGFIFVTGASFTLSFTILGASIFRQGILGAVWLLLVIGLMINAAGDVWYYHLEIFGLYFDAHPVTTVWYVANMFIIYALWKQLKTT</sequence>
<dbReference type="GeneID" id="5773229"/>
<feature type="transmembrane region" description="Helical" evidence="1">
    <location>
        <begin position="77"/>
        <end position="97"/>
    </location>
</feature>
<name>A9A171_NITMS</name>
<dbReference type="InParanoid" id="A9A171"/>
<keyword evidence="1" id="KW-0472">Membrane</keyword>
<dbReference type="EMBL" id="CP000866">
    <property type="protein sequence ID" value="ABX12357.1"/>
    <property type="molecule type" value="Genomic_DNA"/>
</dbReference>
<feature type="transmembrane region" description="Helical" evidence="1">
    <location>
        <begin position="172"/>
        <end position="195"/>
    </location>
</feature>
<accession>A9A171</accession>
<dbReference type="AlphaFoldDB" id="A9A171"/>
<keyword evidence="3" id="KW-1185">Reference proteome</keyword>
<proteinExistence type="predicted"/>
<evidence type="ECO:0000313" key="3">
    <source>
        <dbReference type="Proteomes" id="UP000000792"/>
    </source>
</evidence>